<evidence type="ECO:0000313" key="3">
    <source>
        <dbReference type="Proteomes" id="UP000563426"/>
    </source>
</evidence>
<reference evidence="2 3" key="1">
    <citation type="submission" date="2020-05" db="EMBL/GenBank/DDBJ databases">
        <authorList>
            <person name="Whitworth D."/>
        </authorList>
    </citation>
    <scope>NUCLEOTIDE SEQUENCE [LARGE SCALE GENOMIC DNA]</scope>
    <source>
        <strain evidence="2 3">AB043B</strain>
    </source>
</reference>
<evidence type="ECO:0000256" key="1">
    <source>
        <dbReference type="SAM" id="Phobius"/>
    </source>
</evidence>
<keyword evidence="1" id="KW-0812">Transmembrane</keyword>
<organism evidence="2 3">
    <name type="scientific">Corallococcus exercitus</name>
    <dbReference type="NCBI Taxonomy" id="2316736"/>
    <lineage>
        <taxon>Bacteria</taxon>
        <taxon>Pseudomonadati</taxon>
        <taxon>Myxococcota</taxon>
        <taxon>Myxococcia</taxon>
        <taxon>Myxococcales</taxon>
        <taxon>Cystobacterineae</taxon>
        <taxon>Myxococcaceae</taxon>
        <taxon>Corallococcus</taxon>
    </lineage>
</organism>
<keyword evidence="3" id="KW-1185">Reference proteome</keyword>
<accession>A0A7Y4NWW5</accession>
<evidence type="ECO:0008006" key="4">
    <source>
        <dbReference type="Google" id="ProtNLM"/>
    </source>
</evidence>
<protein>
    <recommendedName>
        <fullName evidence="4">Pentapeptide repeat-containing protein</fullName>
    </recommendedName>
</protein>
<feature type="transmembrane region" description="Helical" evidence="1">
    <location>
        <begin position="258"/>
        <end position="278"/>
    </location>
</feature>
<dbReference type="Proteomes" id="UP000563426">
    <property type="component" value="Unassembled WGS sequence"/>
</dbReference>
<dbReference type="SUPFAM" id="SSF141571">
    <property type="entry name" value="Pentapeptide repeat-like"/>
    <property type="match status" value="1"/>
</dbReference>
<comment type="caution">
    <text evidence="2">The sequence shown here is derived from an EMBL/GenBank/DDBJ whole genome shotgun (WGS) entry which is preliminary data.</text>
</comment>
<feature type="transmembrane region" description="Helical" evidence="1">
    <location>
        <begin position="324"/>
        <end position="348"/>
    </location>
</feature>
<dbReference type="Gene3D" id="2.160.20.80">
    <property type="entry name" value="E3 ubiquitin-protein ligase SopA"/>
    <property type="match status" value="1"/>
</dbReference>
<evidence type="ECO:0000313" key="2">
    <source>
        <dbReference type="EMBL" id="NOK39426.1"/>
    </source>
</evidence>
<sequence>MTQQAPPTNRSDPERRRATYKLAYPQEELVFDTSASFLSLPRAHPQDPKSTVEAKRLSFKAERKNVDNVVFRECNFHDKKGLEQARISRITFRECFFKRSIMGTCTYTKVRFIRCNFETCDFSDAEFVQCVFDDCQFISCTGDRINFDRTEINPAAFLGGYTFPIDNYAGAAPEQKLKHEREWQEARYRTAGQLFRSNNESFDSGFADAALRELKEARLQYKWYKFKNEHSSIGQFAQLALEKANLILTQGGTSISRLLLFALAFVFIIPFWLDAVGVDLHSQHFQIRASDLKTSIANYLLAVPNSGGLFLGFGHGFFSSQNVLGAWSLLAISFLGLIWYALAIPVLIRKVYR</sequence>
<dbReference type="EMBL" id="JABFJV010000475">
    <property type="protein sequence ID" value="NOK39426.1"/>
    <property type="molecule type" value="Genomic_DNA"/>
</dbReference>
<proteinExistence type="predicted"/>
<dbReference type="AlphaFoldDB" id="A0A7Y4NWW5"/>
<gene>
    <name evidence="2" type="ORF">HMI49_40285</name>
</gene>
<name>A0A7Y4NWW5_9BACT</name>
<keyword evidence="1" id="KW-0472">Membrane</keyword>
<dbReference type="RefSeq" id="WP_171438853.1">
    <property type="nucleotide sequence ID" value="NZ_JABFJV010000475.1"/>
</dbReference>
<keyword evidence="1" id="KW-1133">Transmembrane helix</keyword>
<feature type="transmembrane region" description="Helical" evidence="1">
    <location>
        <begin position="299"/>
        <end position="318"/>
    </location>
</feature>